<dbReference type="Proteomes" id="UP000595636">
    <property type="component" value="Chromosome"/>
</dbReference>
<evidence type="ECO:0000313" key="1">
    <source>
        <dbReference type="EMBL" id="QQM38418.1"/>
    </source>
</evidence>
<evidence type="ECO:0000313" key="2">
    <source>
        <dbReference type="Proteomes" id="UP000595636"/>
    </source>
</evidence>
<dbReference type="KEGG" id="slf:JEQ17_02295"/>
<proteinExistence type="predicted"/>
<accession>A0A7T7KTZ0</accession>
<gene>
    <name evidence="1" type="ORF">JEQ17_02295</name>
</gene>
<dbReference type="EMBL" id="CP066831">
    <property type="protein sequence ID" value="QQM38418.1"/>
    <property type="molecule type" value="Genomic_DNA"/>
</dbReference>
<sequence>MPGPWDEQQLIADGFERAYAVLDWYDGPRQGLAVINGVPHYFEGWDHHPANVADEYFVWPASEAAVAMEREQWAIFVRCEVWREEHPAGVDARYDELDLLLAPHRQVPDAARRLMGEVRLDDGDRYRPDGGDLWFRWHPSSEASVDH</sequence>
<reference evidence="1 2" key="1">
    <citation type="submission" date="2020-12" db="EMBL/GenBank/DDBJ databases">
        <title>A novel species.</title>
        <authorList>
            <person name="Li K."/>
        </authorList>
    </citation>
    <scope>NUCLEOTIDE SEQUENCE [LARGE SCALE GENOMIC DNA]</scope>
    <source>
        <strain evidence="1 2">ZYC-3</strain>
    </source>
</reference>
<name>A0A7T7KTZ0_9ACTN</name>
<dbReference type="AlphaFoldDB" id="A0A7T7KTZ0"/>
<protein>
    <submittedName>
        <fullName evidence="1">Uncharacterized protein</fullName>
    </submittedName>
</protein>
<keyword evidence="2" id="KW-1185">Reference proteome</keyword>
<organism evidence="1 2">
    <name type="scientific">Streptomyces liliifuscus</name>
    <dbReference type="NCBI Taxonomy" id="2797636"/>
    <lineage>
        <taxon>Bacteria</taxon>
        <taxon>Bacillati</taxon>
        <taxon>Actinomycetota</taxon>
        <taxon>Actinomycetes</taxon>
        <taxon>Kitasatosporales</taxon>
        <taxon>Streptomycetaceae</taxon>
        <taxon>Streptomyces</taxon>
    </lineage>
</organism>